<evidence type="ECO:0000256" key="7">
    <source>
        <dbReference type="ARBA" id="ARBA00022753"/>
    </source>
</evidence>
<dbReference type="Pfam" id="PF04089">
    <property type="entry name" value="BRICHOS"/>
    <property type="match status" value="1"/>
</dbReference>
<feature type="transmembrane region" description="Helical" evidence="14">
    <location>
        <begin position="178"/>
        <end position="202"/>
    </location>
</feature>
<evidence type="ECO:0000256" key="13">
    <source>
        <dbReference type="ARBA" id="ARBA00023180"/>
    </source>
</evidence>
<comment type="caution">
    <text evidence="17">The sequence shown here is derived from an EMBL/GenBank/DDBJ whole genome shotgun (WGS) entry which is preliminary data.</text>
</comment>
<evidence type="ECO:0000256" key="2">
    <source>
        <dbReference type="ARBA" id="ARBA00004401"/>
    </source>
</evidence>
<evidence type="ECO:0000256" key="10">
    <source>
        <dbReference type="ARBA" id="ARBA00023034"/>
    </source>
</evidence>
<keyword evidence="12" id="KW-1015">Disulfide bond</keyword>
<evidence type="ECO:0000256" key="4">
    <source>
        <dbReference type="ARBA" id="ARBA00006794"/>
    </source>
</evidence>
<keyword evidence="13" id="KW-0325">Glycoprotein</keyword>
<dbReference type="PANTHER" id="PTHR10962">
    <property type="entry name" value="INTEGRAL TRANSMEMBRANE PROTEIN 2"/>
    <property type="match status" value="1"/>
</dbReference>
<comment type="similarity">
    <text evidence="4 14">Belongs to the ITM2 family.</text>
</comment>
<keyword evidence="6 14" id="KW-0812">Transmembrane</keyword>
<dbReference type="InterPro" id="IPR040145">
    <property type="entry name" value="ITM2"/>
</dbReference>
<reference evidence="17" key="1">
    <citation type="thesis" date="2021" institute="BYU ScholarsArchive" country="Provo, UT, USA">
        <title>Applications of and Algorithms for Genome Assembly and Genomic Analyses with an Emphasis on Marine Teleosts.</title>
        <authorList>
            <person name="Pickett B.D."/>
        </authorList>
    </citation>
    <scope>NUCLEOTIDE SEQUENCE</scope>
    <source>
        <strain evidence="17">HI-2016</strain>
    </source>
</reference>
<evidence type="ECO:0000256" key="1">
    <source>
        <dbReference type="ARBA" id="ARBA00004323"/>
    </source>
</evidence>
<evidence type="ECO:0000256" key="12">
    <source>
        <dbReference type="ARBA" id="ARBA00023157"/>
    </source>
</evidence>
<dbReference type="PANTHER" id="PTHR10962:SF4">
    <property type="entry name" value="INTEGRAL MEMBRANE PROTEIN 2B"/>
    <property type="match status" value="1"/>
</dbReference>
<feature type="region of interest" description="Disordered" evidence="15">
    <location>
        <begin position="1"/>
        <end position="20"/>
    </location>
</feature>
<evidence type="ECO:0000256" key="3">
    <source>
        <dbReference type="ARBA" id="ARBA00004639"/>
    </source>
</evidence>
<feature type="domain" description="BRICHOS" evidence="16">
    <location>
        <begin position="254"/>
        <end position="342"/>
    </location>
</feature>
<organism evidence="17 18">
    <name type="scientific">Albula glossodonta</name>
    <name type="common">roundjaw bonefish</name>
    <dbReference type="NCBI Taxonomy" id="121402"/>
    <lineage>
        <taxon>Eukaryota</taxon>
        <taxon>Metazoa</taxon>
        <taxon>Chordata</taxon>
        <taxon>Craniata</taxon>
        <taxon>Vertebrata</taxon>
        <taxon>Euteleostomi</taxon>
        <taxon>Actinopterygii</taxon>
        <taxon>Neopterygii</taxon>
        <taxon>Teleostei</taxon>
        <taxon>Albuliformes</taxon>
        <taxon>Albulidae</taxon>
        <taxon>Albula</taxon>
    </lineage>
</organism>
<keyword evidence="18" id="KW-1185">Reference proteome</keyword>
<dbReference type="Proteomes" id="UP000824540">
    <property type="component" value="Unassembled WGS sequence"/>
</dbReference>
<keyword evidence="9 14" id="KW-1133">Transmembrane helix</keyword>
<gene>
    <name evidence="17" type="ORF">JZ751_012696</name>
</gene>
<dbReference type="InterPro" id="IPR007084">
    <property type="entry name" value="BRICHOS_dom"/>
</dbReference>
<keyword evidence="11 14" id="KW-0472">Membrane</keyword>
<dbReference type="AlphaFoldDB" id="A0A8T2NA50"/>
<dbReference type="PROSITE" id="PS50869">
    <property type="entry name" value="BRICHOS"/>
    <property type="match status" value="1"/>
</dbReference>
<evidence type="ECO:0000259" key="16">
    <source>
        <dbReference type="PROSITE" id="PS50869"/>
    </source>
</evidence>
<dbReference type="GO" id="GO:0042985">
    <property type="term" value="P:negative regulation of amyloid precursor protein biosynthetic process"/>
    <property type="evidence" value="ECO:0007669"/>
    <property type="project" value="TreeGrafter"/>
</dbReference>
<evidence type="ECO:0000256" key="14">
    <source>
        <dbReference type="RuleBase" id="RU367061"/>
    </source>
</evidence>
<dbReference type="GO" id="GO:0070062">
    <property type="term" value="C:extracellular exosome"/>
    <property type="evidence" value="ECO:0007669"/>
    <property type="project" value="TreeGrafter"/>
</dbReference>
<feature type="non-terminal residue" evidence="17">
    <location>
        <position position="1"/>
    </location>
</feature>
<accession>A0A8T2NA50</accession>
<dbReference type="GO" id="GO:0001540">
    <property type="term" value="F:amyloid-beta binding"/>
    <property type="evidence" value="ECO:0007669"/>
    <property type="project" value="TreeGrafter"/>
</dbReference>
<dbReference type="GO" id="GO:0000139">
    <property type="term" value="C:Golgi membrane"/>
    <property type="evidence" value="ECO:0007669"/>
    <property type="project" value="UniProtKB-SubCell"/>
</dbReference>
<dbReference type="SMART" id="SM01039">
    <property type="entry name" value="BRICHOS"/>
    <property type="match status" value="1"/>
</dbReference>
<keyword evidence="8 14" id="KW-0735">Signal-anchor</keyword>
<evidence type="ECO:0000313" key="17">
    <source>
        <dbReference type="EMBL" id="KAG9333387.1"/>
    </source>
</evidence>
<evidence type="ECO:0000256" key="15">
    <source>
        <dbReference type="SAM" id="MobiDB-lite"/>
    </source>
</evidence>
<keyword evidence="10" id="KW-0333">Golgi apparatus</keyword>
<evidence type="ECO:0000256" key="11">
    <source>
        <dbReference type="ARBA" id="ARBA00023136"/>
    </source>
</evidence>
<name>A0A8T2NA50_9TELE</name>
<dbReference type="GO" id="GO:0010008">
    <property type="term" value="C:endosome membrane"/>
    <property type="evidence" value="ECO:0007669"/>
    <property type="project" value="UniProtKB-SubCell"/>
</dbReference>
<dbReference type="OrthoDB" id="9982095at2759"/>
<evidence type="ECO:0000313" key="18">
    <source>
        <dbReference type="Proteomes" id="UP000824540"/>
    </source>
</evidence>
<dbReference type="GO" id="GO:0005886">
    <property type="term" value="C:plasma membrane"/>
    <property type="evidence" value="ECO:0007669"/>
    <property type="project" value="UniProtKB-SubCell"/>
</dbReference>
<evidence type="ECO:0000256" key="6">
    <source>
        <dbReference type="ARBA" id="ARBA00022692"/>
    </source>
</evidence>
<feature type="compositionally biased region" description="Polar residues" evidence="15">
    <location>
        <begin position="1"/>
        <end position="10"/>
    </location>
</feature>
<keyword evidence="7" id="KW-0967">Endosome</keyword>
<evidence type="ECO:0000256" key="8">
    <source>
        <dbReference type="ARBA" id="ARBA00022968"/>
    </source>
</evidence>
<comment type="subcellular location">
    <subcellularLocation>
        <location evidence="2">Cell membrane</location>
        <topology evidence="2">Single-pass type II membrane protein</topology>
    </subcellularLocation>
    <subcellularLocation>
        <location evidence="3">Endosome membrane</location>
        <topology evidence="3">Single-pass type II membrane protein</topology>
    </subcellularLocation>
    <subcellularLocation>
        <location evidence="1">Golgi apparatus membrane</location>
        <topology evidence="1">Single-pass type II membrane protein</topology>
    </subcellularLocation>
    <subcellularLocation>
        <location evidence="14">Membrane</location>
        <topology evidence="14">Single-pass type II membrane protein</topology>
    </subcellularLocation>
</comment>
<evidence type="ECO:0000256" key="5">
    <source>
        <dbReference type="ARBA" id="ARBA00022475"/>
    </source>
</evidence>
<evidence type="ECO:0000256" key="9">
    <source>
        <dbReference type="ARBA" id="ARBA00022989"/>
    </source>
</evidence>
<proteinExistence type="inferred from homology"/>
<protein>
    <recommendedName>
        <fullName evidence="14">Integral membrane protein 2</fullName>
    </recommendedName>
</protein>
<keyword evidence="5 14" id="KW-1003">Cell membrane</keyword>
<sequence>MVKISFNPTLGQKDEKKEEERGEVLIPEYRERLFSDRFPTSKGLAIPDGYTRSQGVSALPHLLCDGLVSVTLLVVPGHGCVGVGQAGFGEAVELALRALSYGAILRRLQEHGVLLFLSSLSSSSCVRLPVCIDRTGSDMQSVIDPLSKVYAPAALHRESAVTDLEDGVRVQRQSRVCCWFMCLGLAIMLLVVGGVCVFRYLILQRAEEFCILYPEDYSGELEIAAPVPYRLLQERVQILQDNEVELISVPVPEFGDSDPADIVHDFPRKLTAYLDLSLNRCYIIPLNTSIVMPPKDFLELLVNIKAGTYLPQSYLVHEQMMVTERVDNVDQLGYFIYNLCHG</sequence>
<dbReference type="EMBL" id="JAFBMS010000202">
    <property type="protein sequence ID" value="KAG9333387.1"/>
    <property type="molecule type" value="Genomic_DNA"/>
</dbReference>